<evidence type="ECO:0000313" key="4">
    <source>
        <dbReference type="Proteomes" id="UP000023152"/>
    </source>
</evidence>
<dbReference type="InterPro" id="IPR004871">
    <property type="entry name" value="RSE1/DDB1/CPSF1_C"/>
</dbReference>
<feature type="compositionally biased region" description="Basic and acidic residues" evidence="1">
    <location>
        <begin position="245"/>
        <end position="270"/>
    </location>
</feature>
<name>X6N9G3_RETFI</name>
<dbReference type="Gene3D" id="2.130.10.10">
    <property type="entry name" value="YVTN repeat-like/Quinoprotein amine dehydrogenase"/>
    <property type="match status" value="1"/>
</dbReference>
<organism evidence="3 4">
    <name type="scientific">Reticulomyxa filosa</name>
    <dbReference type="NCBI Taxonomy" id="46433"/>
    <lineage>
        <taxon>Eukaryota</taxon>
        <taxon>Sar</taxon>
        <taxon>Rhizaria</taxon>
        <taxon>Retaria</taxon>
        <taxon>Foraminifera</taxon>
        <taxon>Monothalamids</taxon>
        <taxon>Reticulomyxidae</taxon>
        <taxon>Reticulomyxa</taxon>
    </lineage>
</organism>
<dbReference type="InterPro" id="IPR050358">
    <property type="entry name" value="RSE1/DDB1/CFT1"/>
</dbReference>
<dbReference type="PANTHER" id="PTHR10644">
    <property type="entry name" value="DNA REPAIR/RNA PROCESSING CPSF FAMILY"/>
    <property type="match status" value="1"/>
</dbReference>
<feature type="region of interest" description="Disordered" evidence="1">
    <location>
        <begin position="245"/>
        <end position="284"/>
    </location>
</feature>
<evidence type="ECO:0000256" key="1">
    <source>
        <dbReference type="SAM" id="MobiDB-lite"/>
    </source>
</evidence>
<evidence type="ECO:0000259" key="2">
    <source>
        <dbReference type="Pfam" id="PF03178"/>
    </source>
</evidence>
<reference evidence="3 4" key="1">
    <citation type="journal article" date="2013" name="Curr. Biol.">
        <title>The Genome of the Foraminiferan Reticulomyxa filosa.</title>
        <authorList>
            <person name="Glockner G."/>
            <person name="Hulsmann N."/>
            <person name="Schleicher M."/>
            <person name="Noegel A.A."/>
            <person name="Eichinger L."/>
            <person name="Gallinger C."/>
            <person name="Pawlowski J."/>
            <person name="Sierra R."/>
            <person name="Euteneuer U."/>
            <person name="Pillet L."/>
            <person name="Moustafa A."/>
            <person name="Platzer M."/>
            <person name="Groth M."/>
            <person name="Szafranski K."/>
            <person name="Schliwa M."/>
        </authorList>
    </citation>
    <scope>NUCLEOTIDE SEQUENCE [LARGE SCALE GENOMIC DNA]</scope>
</reference>
<dbReference type="GO" id="GO:0003676">
    <property type="term" value="F:nucleic acid binding"/>
    <property type="evidence" value="ECO:0007669"/>
    <property type="project" value="InterPro"/>
</dbReference>
<protein>
    <recommendedName>
        <fullName evidence="2">RSE1/DDB1/CPSF1 C-terminal domain-containing protein</fullName>
    </recommendedName>
</protein>
<evidence type="ECO:0000313" key="3">
    <source>
        <dbReference type="EMBL" id="ETO21932.1"/>
    </source>
</evidence>
<gene>
    <name evidence="3" type="ORF">RFI_15271</name>
</gene>
<dbReference type="GO" id="GO:0005634">
    <property type="term" value="C:nucleus"/>
    <property type="evidence" value="ECO:0007669"/>
    <property type="project" value="InterPro"/>
</dbReference>
<dbReference type="Gene3D" id="1.10.150.910">
    <property type="match status" value="1"/>
</dbReference>
<feature type="domain" description="RSE1/DDB1/CPSF1 C-terminal" evidence="2">
    <location>
        <begin position="64"/>
        <end position="378"/>
    </location>
</feature>
<proteinExistence type="predicted"/>
<dbReference type="Proteomes" id="UP000023152">
    <property type="component" value="Unassembled WGS sequence"/>
</dbReference>
<sequence>MLKIYMVTASNRNNSGNVMSSATTKGGNDIGVDIDIDADADIDADIDNSEISTRVSRKQGPDGTEIKLKLVFHQNFARASPDVIAPLGDNYLLLGLKNKVHIFEWILNNSTSRRAHSFTLKHLQTIVGKVRVVDIKTYGDFFVVADLMQSVQMFLFSPSDKSFQEIAMDKNPSWLMCVAAYDDQFTMAADDQYNLFGLMRNTNSADEDVRTTLQVISRFHVGSRINMLLKGSLVMDTLEETKEANSDHHHHSFVDTHKKQSSGKEQKGNDDDGDGDVSMNDQERKETDVVVTSLKCSDLKRYLFGTIDGSIGVLLSIPQERFKLLEKLEKFINDKSDSIGDFKFDLEKLVFTFFFKTQTKSFPAVGFIDGDVVQKFLDLTLEQQSKIAKDISIDVNATLGWTYTIQLFFFFFGNVKQKSIKPLCVVLFHSLAIAILSKKNNTIKFIPLLKL</sequence>
<accession>X6N9G3</accession>
<dbReference type="InterPro" id="IPR015943">
    <property type="entry name" value="WD40/YVTN_repeat-like_dom_sf"/>
</dbReference>
<keyword evidence="4" id="KW-1185">Reference proteome</keyword>
<dbReference type="EMBL" id="ASPP01011180">
    <property type="protein sequence ID" value="ETO21932.1"/>
    <property type="molecule type" value="Genomic_DNA"/>
</dbReference>
<dbReference type="Pfam" id="PF03178">
    <property type="entry name" value="CPSF_A"/>
    <property type="match status" value="1"/>
</dbReference>
<dbReference type="AlphaFoldDB" id="X6N9G3"/>
<comment type="caution">
    <text evidence="3">The sequence shown here is derived from an EMBL/GenBank/DDBJ whole genome shotgun (WGS) entry which is preliminary data.</text>
</comment>
<dbReference type="OrthoDB" id="433457at2759"/>